<accession>A0ABU7RXK6</accession>
<keyword evidence="10" id="KW-1185">Reference proteome</keyword>
<feature type="transmembrane region" description="Helical" evidence="6">
    <location>
        <begin position="385"/>
        <end position="404"/>
    </location>
</feature>
<keyword evidence="3 6" id="KW-1133">Transmembrane helix</keyword>
<dbReference type="InterPro" id="IPR003945">
    <property type="entry name" value="NU5C-like"/>
</dbReference>
<proteinExistence type="predicted"/>
<reference evidence="9 10" key="1">
    <citation type="submission" date="2024-01" db="EMBL/GenBank/DDBJ databases">
        <title>Genome insights into Plantactinospora sonchi sp. nov.</title>
        <authorList>
            <person name="Wang L."/>
        </authorList>
    </citation>
    <scope>NUCLEOTIDE SEQUENCE [LARGE SCALE GENOMIC DNA]</scope>
    <source>
        <strain evidence="9 10">NEAU-QY2</strain>
    </source>
</reference>
<name>A0ABU7RXK6_9ACTN</name>
<evidence type="ECO:0000256" key="2">
    <source>
        <dbReference type="ARBA" id="ARBA00022692"/>
    </source>
</evidence>
<dbReference type="PRINTS" id="PR01434">
    <property type="entry name" value="NADHDHGNASE5"/>
</dbReference>
<dbReference type="PANTHER" id="PTHR42829">
    <property type="entry name" value="NADH-UBIQUINONE OXIDOREDUCTASE CHAIN 5"/>
    <property type="match status" value="1"/>
</dbReference>
<protein>
    <submittedName>
        <fullName evidence="9">NADH-quinone oxidoreductase subunit L</fullName>
    </submittedName>
</protein>
<keyword evidence="4 6" id="KW-0472">Membrane</keyword>
<evidence type="ECO:0000256" key="5">
    <source>
        <dbReference type="RuleBase" id="RU000320"/>
    </source>
</evidence>
<dbReference type="InterPro" id="IPR018393">
    <property type="entry name" value="NADHpl_OxRdtase_5_subgr"/>
</dbReference>
<feature type="domain" description="NADH:quinone oxidoreductase/Mrp antiporter transmembrane" evidence="7">
    <location>
        <begin position="146"/>
        <end position="428"/>
    </location>
</feature>
<sequence>MEHTVEYAQATGLLGSVWLLVAIPLVSAAILLLLGRRADKWGHWLGVASVGVAFVLGLTYFFQLRGLENRSVERSLWEFITVGNLHVDFGLLFDPLAAVFVLLITGVGFLIHLYAVEYMRHDAGRRRFFGFFNLFVAAMLLLVLGNNYVMLYVGWEGVGVASYLLISFWQDRPSAATAGKKAFLMNRVGDAGLAIAIFIMFATLGSTQYADVFNGAGALAGSTVLVMGLLLLLGAAGKSGQFPLQAWLPDAMEGPTPVSALIHAATMVTAGVYLIARSNPIFSLDPTLQTVVVSVGALTLLMGCIIGAAKDDIKRVLAWSTVSQIGYMFLGVGLGGGAYALAIIHLLAHGFFKANMFLGAGSVMHGMNDQVDIRRFGGLAKYMKITWVTFGLGWLAIIGMFPFSGYFTKEPIIVEAFAREGWTAWLYGGAALLGAGLTAFYMTRLFVLTFHGPKRWTEDIHHPHESPLLMTVPLILLGLGSVVAGFLMKSPVAQWLTPVLGHGEHHEPVLSHTVITVLSLGLTVLGAGLAWALFRKGTAPQEQPAGVLVTAARRNLYTDAFNVAVFEKPGIFLTRALVFLDNRGVDGLVNGLAAAVGGGSGRLRRLQTGFVRSYATSILTGALLVVAAFLAVQAGWFA</sequence>
<feature type="transmembrane region" description="Helical" evidence="6">
    <location>
        <begin position="468"/>
        <end position="489"/>
    </location>
</feature>
<evidence type="ECO:0000256" key="4">
    <source>
        <dbReference type="ARBA" id="ARBA00023136"/>
    </source>
</evidence>
<dbReference type="RefSeq" id="WP_331216330.1">
    <property type="nucleotide sequence ID" value="NZ_JAZGQK010000019.1"/>
</dbReference>
<feature type="transmembrane region" description="Helical" evidence="6">
    <location>
        <begin position="288"/>
        <end position="309"/>
    </location>
</feature>
<comment type="caution">
    <text evidence="9">The sequence shown here is derived from an EMBL/GenBank/DDBJ whole genome shotgun (WGS) entry which is preliminary data.</text>
</comment>
<evidence type="ECO:0000259" key="8">
    <source>
        <dbReference type="Pfam" id="PF00662"/>
    </source>
</evidence>
<feature type="transmembrane region" description="Helical" evidence="6">
    <location>
        <begin position="258"/>
        <end position="276"/>
    </location>
</feature>
<keyword evidence="2 5" id="KW-0812">Transmembrane</keyword>
<dbReference type="InterPro" id="IPR001750">
    <property type="entry name" value="ND/Mrp_TM"/>
</dbReference>
<dbReference type="Pfam" id="PF00662">
    <property type="entry name" value="Proton_antipo_N"/>
    <property type="match status" value="1"/>
</dbReference>
<feature type="transmembrane region" description="Helical" evidence="6">
    <location>
        <begin position="191"/>
        <end position="210"/>
    </location>
</feature>
<feature type="transmembrane region" description="Helical" evidence="6">
    <location>
        <begin position="316"/>
        <end position="336"/>
    </location>
</feature>
<gene>
    <name evidence="9" type="primary">nuoL</name>
    <name evidence="9" type="ORF">V1633_22320</name>
</gene>
<comment type="subcellular location">
    <subcellularLocation>
        <location evidence="1">Endomembrane system</location>
        <topology evidence="1">Multi-pass membrane protein</topology>
    </subcellularLocation>
    <subcellularLocation>
        <location evidence="5">Membrane</location>
        <topology evidence="5">Multi-pass membrane protein</topology>
    </subcellularLocation>
</comment>
<evidence type="ECO:0000313" key="9">
    <source>
        <dbReference type="EMBL" id="MEE6261221.1"/>
    </source>
</evidence>
<feature type="transmembrane region" description="Helical" evidence="6">
    <location>
        <begin position="96"/>
        <end position="116"/>
    </location>
</feature>
<feature type="transmembrane region" description="Helical" evidence="6">
    <location>
        <begin position="424"/>
        <end position="447"/>
    </location>
</feature>
<dbReference type="NCBIfam" id="TIGR01974">
    <property type="entry name" value="NDH_I_L"/>
    <property type="match status" value="1"/>
</dbReference>
<feature type="transmembrane region" description="Helical" evidence="6">
    <location>
        <begin position="128"/>
        <end position="145"/>
    </location>
</feature>
<dbReference type="PANTHER" id="PTHR42829:SF2">
    <property type="entry name" value="NADH-UBIQUINONE OXIDOREDUCTASE CHAIN 5"/>
    <property type="match status" value="1"/>
</dbReference>
<dbReference type="PRINTS" id="PR01435">
    <property type="entry name" value="NPOXDRDTASE5"/>
</dbReference>
<evidence type="ECO:0000256" key="1">
    <source>
        <dbReference type="ARBA" id="ARBA00004127"/>
    </source>
</evidence>
<feature type="transmembrane region" description="Helical" evidence="6">
    <location>
        <begin position="12"/>
        <end position="34"/>
    </location>
</feature>
<evidence type="ECO:0000259" key="7">
    <source>
        <dbReference type="Pfam" id="PF00361"/>
    </source>
</evidence>
<feature type="transmembrane region" description="Helical" evidence="6">
    <location>
        <begin position="216"/>
        <end position="237"/>
    </location>
</feature>
<dbReference type="EMBL" id="JAZGQK010000019">
    <property type="protein sequence ID" value="MEE6261221.1"/>
    <property type="molecule type" value="Genomic_DNA"/>
</dbReference>
<dbReference type="Pfam" id="PF00361">
    <property type="entry name" value="Proton_antipo_M"/>
    <property type="match status" value="1"/>
</dbReference>
<dbReference type="Proteomes" id="UP001332243">
    <property type="component" value="Unassembled WGS sequence"/>
</dbReference>
<organism evidence="9 10">
    <name type="scientific">Plantactinospora sonchi</name>
    <dbReference type="NCBI Taxonomy" id="1544735"/>
    <lineage>
        <taxon>Bacteria</taxon>
        <taxon>Bacillati</taxon>
        <taxon>Actinomycetota</taxon>
        <taxon>Actinomycetes</taxon>
        <taxon>Micromonosporales</taxon>
        <taxon>Micromonosporaceae</taxon>
        <taxon>Plantactinospora</taxon>
    </lineage>
</organism>
<evidence type="ECO:0000313" key="10">
    <source>
        <dbReference type="Proteomes" id="UP001332243"/>
    </source>
</evidence>
<feature type="transmembrane region" description="Helical" evidence="6">
    <location>
        <begin position="41"/>
        <end position="62"/>
    </location>
</feature>
<feature type="domain" description="NADH-Ubiquinone oxidoreductase (complex I) chain 5 N-terminal" evidence="8">
    <location>
        <begin position="79"/>
        <end position="129"/>
    </location>
</feature>
<feature type="transmembrane region" description="Helical" evidence="6">
    <location>
        <begin position="509"/>
        <end position="534"/>
    </location>
</feature>
<dbReference type="Gene3D" id="1.20.5.2700">
    <property type="match status" value="1"/>
</dbReference>
<dbReference type="InterPro" id="IPR001516">
    <property type="entry name" value="Proton_antipo_N"/>
</dbReference>
<feature type="transmembrane region" description="Helical" evidence="6">
    <location>
        <begin position="614"/>
        <end position="636"/>
    </location>
</feature>
<evidence type="ECO:0000256" key="6">
    <source>
        <dbReference type="SAM" id="Phobius"/>
    </source>
</evidence>
<evidence type="ECO:0000256" key="3">
    <source>
        <dbReference type="ARBA" id="ARBA00022989"/>
    </source>
</evidence>
<dbReference type="NCBIfam" id="NF005141">
    <property type="entry name" value="PRK06590.1"/>
    <property type="match status" value="1"/>
</dbReference>